<evidence type="ECO:0000313" key="3">
    <source>
        <dbReference type="Proteomes" id="UP000319619"/>
    </source>
</evidence>
<sequence>MISEKVNEILDFAIKNEEEAYQFYSDLAAKMDKKHMKTIFEDFAKEEHKHKMKLEGIKKGHEFKHTDKQILDLKIGDYMVDVDVEGDLDYQQALTLAMQKEKSAFRLYTDMAEATTDENLKDVFKALAQEEAKHKLRFEIEYDDVFFQEN</sequence>
<reference evidence="2 3" key="1">
    <citation type="submission" date="2017-06" db="EMBL/GenBank/DDBJ databases">
        <title>Novel microbial phyla capable of carbon fixation and sulfur reduction in deep-sea sediments.</title>
        <authorList>
            <person name="Huang J."/>
            <person name="Baker B."/>
            <person name="Wang Y."/>
        </authorList>
    </citation>
    <scope>NUCLEOTIDE SEQUENCE [LARGE SCALE GENOMIC DNA]</scope>
    <source>
        <strain evidence="2">B3_LCP</strain>
    </source>
</reference>
<protein>
    <submittedName>
        <fullName evidence="2">Rubrerythrin</fullName>
    </submittedName>
</protein>
<dbReference type="Pfam" id="PF02915">
    <property type="entry name" value="Rubrerythrin"/>
    <property type="match status" value="1"/>
</dbReference>
<feature type="domain" description="Rubrerythrin diiron-binding" evidence="1">
    <location>
        <begin position="8"/>
        <end position="139"/>
    </location>
</feature>
<dbReference type="Gene3D" id="1.20.1260.10">
    <property type="match status" value="1"/>
</dbReference>
<accession>A0A532V4N7</accession>
<comment type="caution">
    <text evidence="2">The sequence shown here is derived from an EMBL/GenBank/DDBJ whole genome shotgun (WGS) entry which is preliminary data.</text>
</comment>
<dbReference type="Proteomes" id="UP000319619">
    <property type="component" value="Unassembled WGS sequence"/>
</dbReference>
<gene>
    <name evidence="2" type="ORF">CEE37_00370</name>
</gene>
<dbReference type="GO" id="GO:0046872">
    <property type="term" value="F:metal ion binding"/>
    <property type="evidence" value="ECO:0007669"/>
    <property type="project" value="InterPro"/>
</dbReference>
<evidence type="ECO:0000313" key="2">
    <source>
        <dbReference type="EMBL" id="TKJ42165.1"/>
    </source>
</evidence>
<dbReference type="CDD" id="cd01045">
    <property type="entry name" value="Ferritin_like_AB"/>
    <property type="match status" value="1"/>
</dbReference>
<dbReference type="PANTHER" id="PTHR33531">
    <property type="entry name" value="RUBRERYTHRIN SUBFAMILY"/>
    <property type="match status" value="1"/>
</dbReference>
<name>A0A532V4N7_UNCL8</name>
<dbReference type="SUPFAM" id="SSF47240">
    <property type="entry name" value="Ferritin-like"/>
    <property type="match status" value="1"/>
</dbReference>
<organism evidence="2 3">
    <name type="scientific">candidate division LCP-89 bacterium B3_LCP</name>
    <dbReference type="NCBI Taxonomy" id="2012998"/>
    <lineage>
        <taxon>Bacteria</taxon>
        <taxon>Pseudomonadati</taxon>
        <taxon>Bacteria division LCP-89</taxon>
    </lineage>
</organism>
<dbReference type="PANTHER" id="PTHR33531:SF10">
    <property type="entry name" value="BLR7895 PROTEIN"/>
    <property type="match status" value="1"/>
</dbReference>
<evidence type="ECO:0000259" key="1">
    <source>
        <dbReference type="Pfam" id="PF02915"/>
    </source>
</evidence>
<dbReference type="GO" id="GO:0016491">
    <property type="term" value="F:oxidoreductase activity"/>
    <property type="evidence" value="ECO:0007669"/>
    <property type="project" value="InterPro"/>
</dbReference>
<dbReference type="InterPro" id="IPR009078">
    <property type="entry name" value="Ferritin-like_SF"/>
</dbReference>
<dbReference type="InterPro" id="IPR012347">
    <property type="entry name" value="Ferritin-like"/>
</dbReference>
<dbReference type="InterPro" id="IPR003251">
    <property type="entry name" value="Rr_diiron-bd_dom"/>
</dbReference>
<proteinExistence type="predicted"/>
<dbReference type="AlphaFoldDB" id="A0A532V4N7"/>
<dbReference type="EMBL" id="NJBN01000001">
    <property type="protein sequence ID" value="TKJ42165.1"/>
    <property type="molecule type" value="Genomic_DNA"/>
</dbReference>